<comment type="subcellular location">
    <subcellularLocation>
        <location evidence="1 7">Cell membrane</location>
        <topology evidence="1 7">Multi-pass membrane protein</topology>
    </subcellularLocation>
</comment>
<evidence type="ECO:0000313" key="9">
    <source>
        <dbReference type="EMBL" id="KPL77999.1"/>
    </source>
</evidence>
<evidence type="ECO:0000256" key="7">
    <source>
        <dbReference type="RuleBase" id="RU363032"/>
    </source>
</evidence>
<dbReference type="GO" id="GO:0005886">
    <property type="term" value="C:plasma membrane"/>
    <property type="evidence" value="ECO:0007669"/>
    <property type="project" value="UniProtKB-SubCell"/>
</dbReference>
<evidence type="ECO:0000313" key="10">
    <source>
        <dbReference type="Proteomes" id="UP000050501"/>
    </source>
</evidence>
<dbReference type="CDD" id="cd06261">
    <property type="entry name" value="TM_PBP2"/>
    <property type="match status" value="1"/>
</dbReference>
<feature type="transmembrane region" description="Helical" evidence="7">
    <location>
        <begin position="21"/>
        <end position="40"/>
    </location>
</feature>
<feature type="transmembrane region" description="Helical" evidence="7">
    <location>
        <begin position="284"/>
        <end position="305"/>
    </location>
</feature>
<feature type="transmembrane region" description="Helical" evidence="7">
    <location>
        <begin position="207"/>
        <end position="232"/>
    </location>
</feature>
<comment type="caution">
    <text evidence="9">The sequence shown here is derived from an EMBL/GenBank/DDBJ whole genome shotgun (WGS) entry which is preliminary data.</text>
</comment>
<dbReference type="STRING" id="229921.ADN01_15260"/>
<proteinExistence type="inferred from homology"/>
<dbReference type="InterPro" id="IPR051393">
    <property type="entry name" value="ABC_transporter_permease"/>
</dbReference>
<evidence type="ECO:0000256" key="6">
    <source>
        <dbReference type="ARBA" id="ARBA00023136"/>
    </source>
</evidence>
<reference evidence="9 10" key="1">
    <citation type="submission" date="2015-07" db="EMBL/GenBank/DDBJ databases">
        <title>Genome sequence of Levilinea saccharolytica DSM 16555.</title>
        <authorList>
            <person name="Hemp J."/>
            <person name="Ward L.M."/>
            <person name="Pace L.A."/>
            <person name="Fischer W.W."/>
        </authorList>
    </citation>
    <scope>NUCLEOTIDE SEQUENCE [LARGE SCALE GENOMIC DNA]</scope>
    <source>
        <strain evidence="9 10">KIBI-1</strain>
    </source>
</reference>
<protein>
    <recommendedName>
        <fullName evidence="8">ABC transmembrane type-1 domain-containing protein</fullName>
    </recommendedName>
</protein>
<keyword evidence="6 7" id="KW-0472">Membrane</keyword>
<dbReference type="Gene3D" id="1.10.3720.10">
    <property type="entry name" value="MetI-like"/>
    <property type="match status" value="1"/>
</dbReference>
<evidence type="ECO:0000256" key="1">
    <source>
        <dbReference type="ARBA" id="ARBA00004651"/>
    </source>
</evidence>
<dbReference type="InterPro" id="IPR000515">
    <property type="entry name" value="MetI-like"/>
</dbReference>
<dbReference type="InterPro" id="IPR035906">
    <property type="entry name" value="MetI-like_sf"/>
</dbReference>
<accession>A0A0P6XX77</accession>
<feature type="transmembrane region" description="Helical" evidence="7">
    <location>
        <begin position="252"/>
        <end position="272"/>
    </location>
</feature>
<dbReference type="Pfam" id="PF00528">
    <property type="entry name" value="BPD_transp_1"/>
    <property type="match status" value="1"/>
</dbReference>
<evidence type="ECO:0000259" key="8">
    <source>
        <dbReference type="PROSITE" id="PS50928"/>
    </source>
</evidence>
<feature type="domain" description="ABC transmembrane type-1" evidence="8">
    <location>
        <begin position="110"/>
        <end position="336"/>
    </location>
</feature>
<dbReference type="AlphaFoldDB" id="A0A0P6XX77"/>
<dbReference type="GO" id="GO:0055085">
    <property type="term" value="P:transmembrane transport"/>
    <property type="evidence" value="ECO:0007669"/>
    <property type="project" value="InterPro"/>
</dbReference>
<keyword evidence="10" id="KW-1185">Reference proteome</keyword>
<evidence type="ECO:0000256" key="2">
    <source>
        <dbReference type="ARBA" id="ARBA00022448"/>
    </source>
</evidence>
<feature type="transmembrane region" description="Helical" evidence="7">
    <location>
        <begin position="174"/>
        <end position="195"/>
    </location>
</feature>
<feature type="transmembrane region" description="Helical" evidence="7">
    <location>
        <begin position="147"/>
        <end position="168"/>
    </location>
</feature>
<evidence type="ECO:0000256" key="4">
    <source>
        <dbReference type="ARBA" id="ARBA00022692"/>
    </source>
</evidence>
<dbReference type="EMBL" id="LGCM01000058">
    <property type="protein sequence ID" value="KPL77999.1"/>
    <property type="molecule type" value="Genomic_DNA"/>
</dbReference>
<keyword evidence="3" id="KW-1003">Cell membrane</keyword>
<dbReference type="PANTHER" id="PTHR30193:SF37">
    <property type="entry name" value="INNER MEMBRANE ABC TRANSPORTER PERMEASE PROTEIN YCJO"/>
    <property type="match status" value="1"/>
</dbReference>
<evidence type="ECO:0000256" key="3">
    <source>
        <dbReference type="ARBA" id="ARBA00022475"/>
    </source>
</evidence>
<keyword evidence="4 7" id="KW-0812">Transmembrane</keyword>
<dbReference type="PANTHER" id="PTHR30193">
    <property type="entry name" value="ABC TRANSPORTER PERMEASE PROTEIN"/>
    <property type="match status" value="1"/>
</dbReference>
<feature type="transmembrane region" description="Helical" evidence="7">
    <location>
        <begin position="317"/>
        <end position="337"/>
    </location>
</feature>
<dbReference type="SUPFAM" id="SSF161098">
    <property type="entry name" value="MetI-like"/>
    <property type="match status" value="1"/>
</dbReference>
<keyword evidence="2 7" id="KW-0813">Transport</keyword>
<dbReference type="PROSITE" id="PS50928">
    <property type="entry name" value="ABC_TM1"/>
    <property type="match status" value="1"/>
</dbReference>
<feature type="transmembrane region" description="Helical" evidence="7">
    <location>
        <begin position="114"/>
        <end position="135"/>
    </location>
</feature>
<comment type="similarity">
    <text evidence="7">Belongs to the binding-protein-dependent transport system permease family.</text>
</comment>
<evidence type="ECO:0000256" key="5">
    <source>
        <dbReference type="ARBA" id="ARBA00022989"/>
    </source>
</evidence>
<organism evidence="9 10">
    <name type="scientific">Levilinea saccharolytica</name>
    <dbReference type="NCBI Taxonomy" id="229921"/>
    <lineage>
        <taxon>Bacteria</taxon>
        <taxon>Bacillati</taxon>
        <taxon>Chloroflexota</taxon>
        <taxon>Anaerolineae</taxon>
        <taxon>Anaerolineales</taxon>
        <taxon>Anaerolineaceae</taxon>
        <taxon>Levilinea</taxon>
    </lineage>
</organism>
<keyword evidence="5 7" id="KW-1133">Transmembrane helix</keyword>
<name>A0A0P6XX77_9CHLR</name>
<sequence length="349" mass="39282">MNRSNAHTETLEGYLFLSPNLLGFLVFFAFPLLFSFFVSLTDWDAFGNQNFIGLRNYANIFTLNLQPLDYAGQLMTEVMDGSIFSELLRFNFFGKEFLLGAKDALFWISLRNTLLFVILTVPLSAVPALLLANILNSKIPGMKVFRAIYFVPSIAATVGIALIWQWLYNASIGYINYFITLAVTFFNGTFGAALVDPQIRWLSEARTSMLAIVIMSAWQTMGFNTVLFLAGLQNIPKEIYEAATVDGAGSWARFWHMTLPLLAPTTFFVITTTTIQAMQVFEQVFIMTNPPGAPANSTLTIVLYLYQNGFQRFRQGYAAAIAWVLFTVIFLVTLLQFRNQRRTGGGYDM</sequence>
<dbReference type="Proteomes" id="UP000050501">
    <property type="component" value="Unassembled WGS sequence"/>
</dbReference>
<gene>
    <name evidence="9" type="ORF">ADN01_15260</name>
</gene>